<dbReference type="Gene3D" id="3.40.50.300">
    <property type="entry name" value="P-loop containing nucleotide triphosphate hydrolases"/>
    <property type="match status" value="2"/>
</dbReference>
<comment type="subunit">
    <text evidence="2">Heterodimer of SbcC and SbcD.</text>
</comment>
<feature type="coiled-coil region" evidence="4">
    <location>
        <begin position="778"/>
        <end position="834"/>
    </location>
</feature>
<feature type="domain" description="Rad50/SbcC-type AAA" evidence="5">
    <location>
        <begin position="6"/>
        <end position="217"/>
    </location>
</feature>
<feature type="coiled-coil region" evidence="4">
    <location>
        <begin position="250"/>
        <end position="430"/>
    </location>
</feature>
<dbReference type="InterPro" id="IPR027417">
    <property type="entry name" value="P-loop_NTPase"/>
</dbReference>
<dbReference type="GO" id="GO:0006302">
    <property type="term" value="P:double-strand break repair"/>
    <property type="evidence" value="ECO:0007669"/>
    <property type="project" value="InterPro"/>
</dbReference>
<evidence type="ECO:0000259" key="5">
    <source>
        <dbReference type="Pfam" id="PF13476"/>
    </source>
</evidence>
<dbReference type="RefSeq" id="WP_075036663.1">
    <property type="nucleotide sequence ID" value="NZ_FOSB01000006.1"/>
</dbReference>
<dbReference type="GO" id="GO:0016887">
    <property type="term" value="F:ATP hydrolysis activity"/>
    <property type="evidence" value="ECO:0007669"/>
    <property type="project" value="InterPro"/>
</dbReference>
<dbReference type="Proteomes" id="UP000183557">
    <property type="component" value="Unassembled WGS sequence"/>
</dbReference>
<keyword evidence="6" id="KW-0269">Exonuclease</keyword>
<dbReference type="SUPFAM" id="SSF52540">
    <property type="entry name" value="P-loop containing nucleoside triphosphate hydrolases"/>
    <property type="match status" value="1"/>
</dbReference>
<dbReference type="Pfam" id="PF13476">
    <property type="entry name" value="AAA_23"/>
    <property type="match status" value="1"/>
</dbReference>
<dbReference type="GO" id="GO:0004527">
    <property type="term" value="F:exonuclease activity"/>
    <property type="evidence" value="ECO:0007669"/>
    <property type="project" value="UniProtKB-KW"/>
</dbReference>
<feature type="coiled-coil region" evidence="4">
    <location>
        <begin position="189"/>
        <end position="216"/>
    </location>
</feature>
<evidence type="ECO:0000256" key="2">
    <source>
        <dbReference type="ARBA" id="ARBA00011322"/>
    </source>
</evidence>
<dbReference type="PANTHER" id="PTHR32114:SF2">
    <property type="entry name" value="ABC TRANSPORTER ABCH.3"/>
    <property type="match status" value="1"/>
</dbReference>
<comment type="similarity">
    <text evidence="1">Belongs to the SMC family. SbcC subfamily.</text>
</comment>
<dbReference type="Pfam" id="PF13558">
    <property type="entry name" value="SbcC_Walker_B"/>
    <property type="match status" value="1"/>
</dbReference>
<evidence type="ECO:0000313" key="6">
    <source>
        <dbReference type="EMBL" id="SFJ98869.1"/>
    </source>
</evidence>
<evidence type="ECO:0000256" key="1">
    <source>
        <dbReference type="ARBA" id="ARBA00006930"/>
    </source>
</evidence>
<evidence type="ECO:0000256" key="4">
    <source>
        <dbReference type="SAM" id="Coils"/>
    </source>
</evidence>
<protein>
    <recommendedName>
        <fullName evidence="3">Nuclease SbcCD subunit C</fullName>
    </recommendedName>
</protein>
<reference evidence="7" key="1">
    <citation type="submission" date="2016-10" db="EMBL/GenBank/DDBJ databases">
        <authorList>
            <person name="Varghese N."/>
            <person name="Submissions S."/>
        </authorList>
    </citation>
    <scope>NUCLEOTIDE SEQUENCE [LARGE SCALE GENOMIC DNA]</scope>
    <source>
        <strain evidence="7">CGMCC 1.3704</strain>
    </source>
</reference>
<feature type="coiled-coil region" evidence="4">
    <location>
        <begin position="545"/>
        <end position="572"/>
    </location>
</feature>
<organism evidence="6 7">
    <name type="scientific">Halobacillus dabanensis</name>
    <dbReference type="NCBI Taxonomy" id="240302"/>
    <lineage>
        <taxon>Bacteria</taxon>
        <taxon>Bacillati</taxon>
        <taxon>Bacillota</taxon>
        <taxon>Bacilli</taxon>
        <taxon>Bacillales</taxon>
        <taxon>Bacillaceae</taxon>
        <taxon>Halobacillus</taxon>
    </lineage>
</organism>
<gene>
    <name evidence="6" type="ORF">SAMN04487936_10642</name>
</gene>
<dbReference type="PANTHER" id="PTHR32114">
    <property type="entry name" value="ABC TRANSPORTER ABCH.3"/>
    <property type="match status" value="1"/>
</dbReference>
<dbReference type="OrthoDB" id="9795626at2"/>
<name>A0A1I3VUQ1_HALDA</name>
<keyword evidence="7" id="KW-1185">Reference proteome</keyword>
<evidence type="ECO:0000313" key="7">
    <source>
        <dbReference type="Proteomes" id="UP000183557"/>
    </source>
</evidence>
<dbReference type="EMBL" id="FOSB01000006">
    <property type="protein sequence ID" value="SFJ98869.1"/>
    <property type="molecule type" value="Genomic_DNA"/>
</dbReference>
<keyword evidence="6" id="KW-0378">Hydrolase</keyword>
<proteinExistence type="inferred from homology"/>
<evidence type="ECO:0000256" key="3">
    <source>
        <dbReference type="ARBA" id="ARBA00013368"/>
    </source>
</evidence>
<dbReference type="InterPro" id="IPR038729">
    <property type="entry name" value="Rad50/SbcC_AAA"/>
</dbReference>
<keyword evidence="4" id="KW-0175">Coiled coil</keyword>
<feature type="coiled-coil region" evidence="4">
    <location>
        <begin position="610"/>
        <end position="640"/>
    </location>
</feature>
<dbReference type="AlphaFoldDB" id="A0A1I3VUQ1"/>
<keyword evidence="6" id="KW-0540">Nuclease</keyword>
<sequence>MKALALTMSAFGPYRDTQTVDFTALGEESIFLITGPTGAGKTTIFDAMCFALYGRASGSDRDQDSMRSHFAQTSEPTYVDFQFELRGKTYRIMRMPKQMKKKERGEGYKEEPARAEVFMIHDGSEKLVASKIKEVNEHIEEVMGLDYEQFRKMIMIPQGEFRKLISENSKEREEILQRIFKTEFFALMTDHFKKQAKDLEAEIKQFEWKITQEKQKIQWGEAYDETLEDEELSKLTERLNKRIISQEEMYTNERDYLKELQKEVDQLQNAFYKAKQIREMFIEKEKLQNEKNQLNDQKEAISQVEKERNLAKNAAEVLPFEKQYDERKSELSRLQTTQKEKEQTQQKVLAQYQQMEEEYNKEVKKEDHREKLKQEWQKKLEEKELLEKYLKLTKELERAKKDMESQERVLLDTKKEQAEVSENMKEFKEQSKHQSSLAETIFDKKTAYQTLINRQELLARLQTEWSNLKQMRSDYQAFKKKYIGFEKEYKEMKAKYELAIDEIRKHYAYTLSLDLEAGSACPVCGSHEHPHHAQRPGDVLEGYELEQLKDNAKRAEEDFQKAQQEMVQVKSNGEAQRQLTERIFKDLEGFVEELSDESIQKALTLCLNSIHEVKQEWSQLEQKKNNAETAQEKWNQSEKKWESLREQIEIYQSKYYQQQQINGELKTQLDTLKSSLDFNSTDPDYLNKETARLEKQYKQAQDHWKNTQANYQKKRDQWQQIQTAVEEGRAYIEQVEKALMERKEQFDQTLVQYSFDSYEEYREALRTNQELSQLDDTIQHFHQRVNIVNERLNELMEKLNDEEKPDLQLLEEQVNEKKENLNVQQDMVNNLKITLEQNKTIKENIQKFVEEQGELADRYYDIAELAQLARGDNHLRLSLERYVLASFLDEILIQANLRLDQMTDHRYQLIRSDSIAKRGAQSGLDLEVIDHHTGQQRSVKTLSGGEGFKTSLSLALGMADVVQAHAGGVQLDTLFIDEGFGTLDEISLEQAIACLRSLQDGNRMLGIISHVPQLKEEIPAKLQIQSGPKGSTVEFVFQ</sequence>
<accession>A0A1I3VUQ1</accession>